<dbReference type="InterPro" id="IPR023614">
    <property type="entry name" value="Porin_dom_sf"/>
</dbReference>
<name>A0A5R9IEH0_9GAMM</name>
<accession>A0A5R9IEH0</accession>
<dbReference type="AlphaFoldDB" id="A0A5R9IEH0"/>
<gene>
    <name evidence="3" type="ORF">FE810_13170</name>
</gene>
<keyword evidence="1" id="KW-0732">Signal</keyword>
<organism evidence="3 4">
    <name type="scientific">Thalassotalea litorea</name>
    <dbReference type="NCBI Taxonomy" id="2020715"/>
    <lineage>
        <taxon>Bacteria</taxon>
        <taxon>Pseudomonadati</taxon>
        <taxon>Pseudomonadota</taxon>
        <taxon>Gammaproteobacteria</taxon>
        <taxon>Alteromonadales</taxon>
        <taxon>Colwelliaceae</taxon>
        <taxon>Thalassotalea</taxon>
    </lineage>
</organism>
<evidence type="ECO:0000259" key="2">
    <source>
        <dbReference type="Pfam" id="PF13372"/>
    </source>
</evidence>
<dbReference type="InterPro" id="IPR025388">
    <property type="entry name" value="Alginate_export_dom"/>
</dbReference>
<dbReference type="Pfam" id="PF13372">
    <property type="entry name" value="Alginate_exp"/>
    <property type="match status" value="1"/>
</dbReference>
<protein>
    <recommendedName>
        <fullName evidence="2">Alginate export domain-containing protein</fullName>
    </recommendedName>
</protein>
<comment type="caution">
    <text evidence="3">The sequence shown here is derived from an EMBL/GenBank/DDBJ whole genome shotgun (WGS) entry which is preliminary data.</text>
</comment>
<sequence>MRTQTVKNKHHKLSLIAGALLTGALTPTFAVAADDIASAVSDSTANVMLRYRLETVDQDGKTEDAMASTLKTRLTWTSAPLHGVSALVEVDNVSYIGADQFNSTNNGKTDYPVVADPKGTDINQAAIKFTGEALTLVGGRQRINLDNQRFVGGVGWRQNEQTYDGARVTYNATEKLTLDYSLVFNVNRIFGPDDGAQPADWHGTFHFANGNYKINDNHKVTAFAYLIDNDDAAATSTDTYGLDYVGSFGPVTASVSYANQVDAGDNPNEFSANYFKAELAGNVGPVKVLGGLEVLGSDNGVGFSTPLATLHKFQGFADKFLGTPGNGIEDLYVSAITSLGGVKLIATYHDFSSDKNSISYGSEIDLVAAYKVNNNADLLVKFASYDADELATDTSKFWAMATVKF</sequence>
<keyword evidence="4" id="KW-1185">Reference proteome</keyword>
<reference evidence="3 4" key="1">
    <citation type="submission" date="2019-05" db="EMBL/GenBank/DDBJ databases">
        <title>Genome sequences of Thalassotalea litorea 1K03283.</title>
        <authorList>
            <person name="Zhang D."/>
        </authorList>
    </citation>
    <scope>NUCLEOTIDE SEQUENCE [LARGE SCALE GENOMIC DNA]</scope>
    <source>
        <strain evidence="3 4">MCCC 1K03283</strain>
    </source>
</reference>
<feature type="chain" id="PRO_5024428731" description="Alginate export domain-containing protein" evidence="1">
    <location>
        <begin position="33"/>
        <end position="405"/>
    </location>
</feature>
<evidence type="ECO:0000256" key="1">
    <source>
        <dbReference type="SAM" id="SignalP"/>
    </source>
</evidence>
<dbReference type="Proteomes" id="UP000307790">
    <property type="component" value="Unassembled WGS sequence"/>
</dbReference>
<feature type="domain" description="Alginate export" evidence="2">
    <location>
        <begin position="111"/>
        <end position="252"/>
    </location>
</feature>
<feature type="signal peptide" evidence="1">
    <location>
        <begin position="1"/>
        <end position="32"/>
    </location>
</feature>
<evidence type="ECO:0000313" key="4">
    <source>
        <dbReference type="Proteomes" id="UP000307790"/>
    </source>
</evidence>
<dbReference type="SUPFAM" id="SSF56935">
    <property type="entry name" value="Porins"/>
    <property type="match status" value="1"/>
</dbReference>
<dbReference type="EMBL" id="VCBC01000013">
    <property type="protein sequence ID" value="TLU62001.1"/>
    <property type="molecule type" value="Genomic_DNA"/>
</dbReference>
<dbReference type="OrthoDB" id="9767539at2"/>
<evidence type="ECO:0000313" key="3">
    <source>
        <dbReference type="EMBL" id="TLU62001.1"/>
    </source>
</evidence>
<dbReference type="Gene3D" id="2.40.160.10">
    <property type="entry name" value="Porin"/>
    <property type="match status" value="1"/>
</dbReference>
<proteinExistence type="predicted"/>
<dbReference type="RefSeq" id="WP_138320534.1">
    <property type="nucleotide sequence ID" value="NZ_VCBC01000013.1"/>
</dbReference>